<feature type="non-terminal residue" evidence="2">
    <location>
        <position position="1"/>
    </location>
</feature>
<dbReference type="Proteomes" id="UP001529510">
    <property type="component" value="Unassembled WGS sequence"/>
</dbReference>
<evidence type="ECO:0000313" key="3">
    <source>
        <dbReference type="Proteomes" id="UP001529510"/>
    </source>
</evidence>
<dbReference type="EMBL" id="JAMKFB020000005">
    <property type="protein sequence ID" value="KAL0192851.1"/>
    <property type="molecule type" value="Genomic_DNA"/>
</dbReference>
<proteinExistence type="predicted"/>
<organism evidence="2 3">
    <name type="scientific">Cirrhinus mrigala</name>
    <name type="common">Mrigala</name>
    <dbReference type="NCBI Taxonomy" id="683832"/>
    <lineage>
        <taxon>Eukaryota</taxon>
        <taxon>Metazoa</taxon>
        <taxon>Chordata</taxon>
        <taxon>Craniata</taxon>
        <taxon>Vertebrata</taxon>
        <taxon>Euteleostomi</taxon>
        <taxon>Actinopterygii</taxon>
        <taxon>Neopterygii</taxon>
        <taxon>Teleostei</taxon>
        <taxon>Ostariophysi</taxon>
        <taxon>Cypriniformes</taxon>
        <taxon>Cyprinidae</taxon>
        <taxon>Labeoninae</taxon>
        <taxon>Labeonini</taxon>
        <taxon>Cirrhinus</taxon>
    </lineage>
</organism>
<name>A0ABD0R2X1_CIRMR</name>
<feature type="compositionally biased region" description="Basic and acidic residues" evidence="1">
    <location>
        <begin position="62"/>
        <end position="75"/>
    </location>
</feature>
<keyword evidence="3" id="KW-1185">Reference proteome</keyword>
<reference evidence="2 3" key="1">
    <citation type="submission" date="2024-05" db="EMBL/GenBank/DDBJ databases">
        <title>Genome sequencing and assembly of Indian major carp, Cirrhinus mrigala (Hamilton, 1822).</title>
        <authorList>
            <person name="Mohindra V."/>
            <person name="Chowdhury L.M."/>
            <person name="Lal K."/>
            <person name="Jena J.K."/>
        </authorList>
    </citation>
    <scope>NUCLEOTIDE SEQUENCE [LARGE SCALE GENOMIC DNA]</scope>
    <source>
        <strain evidence="2">CM1030</strain>
        <tissue evidence="2">Blood</tissue>
    </source>
</reference>
<dbReference type="AlphaFoldDB" id="A0ABD0R2X1"/>
<feature type="non-terminal residue" evidence="2">
    <location>
        <position position="439"/>
    </location>
</feature>
<feature type="region of interest" description="Disordered" evidence="1">
    <location>
        <begin position="49"/>
        <end position="75"/>
    </location>
</feature>
<accession>A0ABD0R2X1</accession>
<evidence type="ECO:0000313" key="2">
    <source>
        <dbReference type="EMBL" id="KAL0192851.1"/>
    </source>
</evidence>
<sequence length="439" mass="48884">YEADIRDDNDLATAKKRIKRTKHNIQMEKDFLDYLLNFDLNHAFVDFESKKDVDGPSPQQNEDAREDQQSDPDVHQKVPSEIVCFSDANNDSSQECSNPSLSPNLNELIDSCLQGAFKRDVNVHPSGAMVKSLLQSEELFDTSSPGSLSLLTAIIHNQGLNCSPECSEKDEPLEELDTANKQINCSETSEEPFLAQSLYCELQQLQKTLPSTSPAIESLLVDNITGFSETPHDDLTQISIQQLQSLKTLPQKKLLSQDEETDMIAIQNQQGVVEITETTLRTNQTKNQTIRQEDTENDGMECEKLESDTLIVKATDLIGGPEAEPHSSCRVVVNEPASDVLKDNASTCPVEQLENSHMADYIVIENLIFEELADSDCTVVEWSSAADIQNAAITSLQHELLGSEERRSEKEAENTEGALDTVPFLREHLSTQTLDNIEE</sequence>
<protein>
    <submittedName>
        <fullName evidence="2">Uncharacterized protein</fullName>
    </submittedName>
</protein>
<comment type="caution">
    <text evidence="2">The sequence shown here is derived from an EMBL/GenBank/DDBJ whole genome shotgun (WGS) entry which is preliminary data.</text>
</comment>
<evidence type="ECO:0000256" key="1">
    <source>
        <dbReference type="SAM" id="MobiDB-lite"/>
    </source>
</evidence>
<gene>
    <name evidence="2" type="ORF">M9458_011147</name>
</gene>